<dbReference type="EMBL" id="JAPQKP010000003">
    <property type="protein sequence ID" value="KAJ5200683.1"/>
    <property type="molecule type" value="Genomic_DNA"/>
</dbReference>
<dbReference type="GO" id="GO:0009116">
    <property type="term" value="P:nucleoside metabolic process"/>
    <property type="evidence" value="ECO:0007669"/>
    <property type="project" value="InterPro"/>
</dbReference>
<dbReference type="PROSITE" id="PS50297">
    <property type="entry name" value="ANK_REP_REGION"/>
    <property type="match status" value="2"/>
</dbReference>
<sequence>MVSLSTLGSTDYYEIAWIATLPIERAATEAILDEEHGRIGDHNIVIASLASGVYGTTSAATKASSLLASFPSIRVSLLVGIGGSIARPDEDHDIRLGNVIVSQPSRTMGGVCQYNLIKVKSGDKCERKGLLGRPPTVLLNTLSRIQAYHERKDSKDGRYGNALQAASAEGYQEIVKLLLDKGADINTQGGRYGNALQAASGEGHQETVKLLLDKGADINTQGGRYGNALQAASGEGHQEIVEILQTMGAIPLSSQWSSPRTTTKPTNKFRLMDFETYDQSQ</sequence>
<evidence type="ECO:0000313" key="2">
    <source>
        <dbReference type="EMBL" id="KAJ5200683.1"/>
    </source>
</evidence>
<keyword evidence="1" id="KW-0040">ANK repeat</keyword>
<reference evidence="2" key="2">
    <citation type="journal article" date="2023" name="IMA Fungus">
        <title>Comparative genomic study of the Penicillium genus elucidates a diverse pangenome and 15 lateral gene transfer events.</title>
        <authorList>
            <person name="Petersen C."/>
            <person name="Sorensen T."/>
            <person name="Nielsen M.R."/>
            <person name="Sondergaard T.E."/>
            <person name="Sorensen J.L."/>
            <person name="Fitzpatrick D.A."/>
            <person name="Frisvad J.C."/>
            <person name="Nielsen K.L."/>
        </authorList>
    </citation>
    <scope>NUCLEOTIDE SEQUENCE</scope>
    <source>
        <strain evidence="2">IBT 16849</strain>
    </source>
</reference>
<protein>
    <submittedName>
        <fullName evidence="2">Pfs NACHT and ankyrin domain-containing protein</fullName>
    </submittedName>
</protein>
<dbReference type="SUPFAM" id="SSF53167">
    <property type="entry name" value="Purine and uridine phosphorylases"/>
    <property type="match status" value="1"/>
</dbReference>
<evidence type="ECO:0000256" key="1">
    <source>
        <dbReference type="PROSITE-ProRule" id="PRU00023"/>
    </source>
</evidence>
<accession>A0A9W9MG54</accession>
<dbReference type="PANTHER" id="PTHR46082:SF11">
    <property type="entry name" value="AAA+ ATPASE DOMAIN-CONTAINING PROTEIN-RELATED"/>
    <property type="match status" value="1"/>
</dbReference>
<dbReference type="Gene3D" id="1.25.40.20">
    <property type="entry name" value="Ankyrin repeat-containing domain"/>
    <property type="match status" value="1"/>
</dbReference>
<evidence type="ECO:0000313" key="3">
    <source>
        <dbReference type="Proteomes" id="UP001150879"/>
    </source>
</evidence>
<feature type="repeat" description="ANK" evidence="1">
    <location>
        <begin position="158"/>
        <end position="190"/>
    </location>
</feature>
<organism evidence="2 3">
    <name type="scientific">Penicillium cf. griseofulvum</name>
    <dbReference type="NCBI Taxonomy" id="2972120"/>
    <lineage>
        <taxon>Eukaryota</taxon>
        <taxon>Fungi</taxon>
        <taxon>Dikarya</taxon>
        <taxon>Ascomycota</taxon>
        <taxon>Pezizomycotina</taxon>
        <taxon>Eurotiomycetes</taxon>
        <taxon>Eurotiomycetidae</taxon>
        <taxon>Eurotiales</taxon>
        <taxon>Aspergillaceae</taxon>
        <taxon>Penicillium</taxon>
    </lineage>
</organism>
<dbReference type="Proteomes" id="UP001150879">
    <property type="component" value="Unassembled WGS sequence"/>
</dbReference>
<dbReference type="PROSITE" id="PS50088">
    <property type="entry name" value="ANK_REPEAT"/>
    <property type="match status" value="2"/>
</dbReference>
<dbReference type="SMART" id="SM00248">
    <property type="entry name" value="ANK"/>
    <property type="match status" value="3"/>
</dbReference>
<feature type="repeat" description="ANK" evidence="1">
    <location>
        <begin position="191"/>
        <end position="223"/>
    </location>
</feature>
<comment type="caution">
    <text evidence="2">The sequence shown here is derived from an EMBL/GenBank/DDBJ whole genome shotgun (WGS) entry which is preliminary data.</text>
</comment>
<dbReference type="SUPFAM" id="SSF48403">
    <property type="entry name" value="Ankyrin repeat"/>
    <property type="match status" value="1"/>
</dbReference>
<dbReference type="PANTHER" id="PTHR46082">
    <property type="entry name" value="ATP/GTP-BINDING PROTEIN-RELATED"/>
    <property type="match status" value="1"/>
</dbReference>
<dbReference type="GO" id="GO:0003824">
    <property type="term" value="F:catalytic activity"/>
    <property type="evidence" value="ECO:0007669"/>
    <property type="project" value="InterPro"/>
</dbReference>
<reference evidence="2" key="1">
    <citation type="submission" date="2022-11" db="EMBL/GenBank/DDBJ databases">
        <authorList>
            <person name="Petersen C."/>
        </authorList>
    </citation>
    <scope>NUCLEOTIDE SEQUENCE</scope>
    <source>
        <strain evidence="2">IBT 16849</strain>
    </source>
</reference>
<keyword evidence="3" id="KW-1185">Reference proteome</keyword>
<dbReference type="InterPro" id="IPR002110">
    <property type="entry name" value="Ankyrin_rpt"/>
</dbReference>
<dbReference type="Gene3D" id="3.40.50.1580">
    <property type="entry name" value="Nucleoside phosphorylase domain"/>
    <property type="match status" value="1"/>
</dbReference>
<proteinExistence type="predicted"/>
<dbReference type="Pfam" id="PF12796">
    <property type="entry name" value="Ank_2"/>
    <property type="match status" value="1"/>
</dbReference>
<dbReference type="AlphaFoldDB" id="A0A9W9MG54"/>
<gene>
    <name evidence="2" type="ORF">N7472_005887</name>
</gene>
<dbReference type="InterPro" id="IPR053137">
    <property type="entry name" value="NLR-like"/>
</dbReference>
<dbReference type="InterPro" id="IPR035994">
    <property type="entry name" value="Nucleoside_phosphorylase_sf"/>
</dbReference>
<dbReference type="InterPro" id="IPR036770">
    <property type="entry name" value="Ankyrin_rpt-contain_sf"/>
</dbReference>
<name>A0A9W9MG54_9EURO</name>